<evidence type="ECO:0000313" key="2">
    <source>
        <dbReference type="EMBL" id="KWT85899.1"/>
    </source>
</evidence>
<keyword evidence="1" id="KW-0732">Signal</keyword>
<proteinExistence type="predicted"/>
<dbReference type="InterPro" id="IPR011990">
    <property type="entry name" value="TPR-like_helical_dom_sf"/>
</dbReference>
<comment type="caution">
    <text evidence="2">The sequence shown here is derived from an EMBL/GenBank/DDBJ whole genome shotgun (WGS) entry which is preliminary data.</text>
</comment>
<reference evidence="2 3" key="1">
    <citation type="submission" date="2015-11" db="EMBL/GenBank/DDBJ databases">
        <authorList>
            <person name="Lin W."/>
        </authorList>
    </citation>
    <scope>NUCLEOTIDE SEQUENCE [LARGE SCALE GENOMIC DNA]</scope>
    <source>
        <strain evidence="2 3">HCH-1</strain>
    </source>
</reference>
<feature type="chain" id="PRO_5047248265" description="Lipoprotein" evidence="1">
    <location>
        <begin position="25"/>
        <end position="81"/>
    </location>
</feature>
<sequence>MLLYQLMKRLIFIAALVMVLGSCGGDSPKSMFDTAQLEELQNNPKHAIEIYEEIVNKYPNTEFAKKSKERIEKLNQPAQSK</sequence>
<dbReference type="Proteomes" id="UP000060487">
    <property type="component" value="Unassembled WGS sequence"/>
</dbReference>
<feature type="signal peptide" evidence="1">
    <location>
        <begin position="1"/>
        <end position="24"/>
    </location>
</feature>
<evidence type="ECO:0008006" key="4">
    <source>
        <dbReference type="Google" id="ProtNLM"/>
    </source>
</evidence>
<keyword evidence="3" id="KW-1185">Reference proteome</keyword>
<organism evidence="2 3">
    <name type="scientific">Candidatus Magnetominusculus xianensis</name>
    <dbReference type="NCBI Taxonomy" id="1748249"/>
    <lineage>
        <taxon>Bacteria</taxon>
        <taxon>Pseudomonadati</taxon>
        <taxon>Nitrospirota</taxon>
        <taxon>Nitrospiria</taxon>
        <taxon>Nitrospirales</taxon>
        <taxon>Nitrospiraceae</taxon>
        <taxon>Candidatus Magnetominusculus</taxon>
    </lineage>
</organism>
<protein>
    <recommendedName>
        <fullName evidence="4">Lipoprotein</fullName>
    </recommendedName>
</protein>
<evidence type="ECO:0000313" key="3">
    <source>
        <dbReference type="Proteomes" id="UP000060487"/>
    </source>
</evidence>
<dbReference type="Gene3D" id="1.25.40.10">
    <property type="entry name" value="Tetratricopeptide repeat domain"/>
    <property type="match status" value="1"/>
</dbReference>
<gene>
    <name evidence="2" type="ORF">ASN18_1609</name>
</gene>
<dbReference type="EMBL" id="LNQR01000058">
    <property type="protein sequence ID" value="KWT85899.1"/>
    <property type="molecule type" value="Genomic_DNA"/>
</dbReference>
<accession>A0ABR5SFB2</accession>
<evidence type="ECO:0000256" key="1">
    <source>
        <dbReference type="SAM" id="SignalP"/>
    </source>
</evidence>
<name>A0ABR5SFB2_9BACT</name>